<dbReference type="HOGENOM" id="CLU_1260377_0_0_5"/>
<accession>M9R504</accession>
<dbReference type="AlphaFoldDB" id="M9R504"/>
<keyword evidence="2" id="KW-1185">Reference proteome</keyword>
<dbReference type="EMBL" id="CP003740">
    <property type="protein sequence ID" value="AGI66848.1"/>
    <property type="molecule type" value="Genomic_DNA"/>
</dbReference>
<evidence type="ECO:0000313" key="1">
    <source>
        <dbReference type="EMBL" id="AGI66848.1"/>
    </source>
</evidence>
<dbReference type="Proteomes" id="UP000005307">
    <property type="component" value="Chromosome"/>
</dbReference>
<gene>
    <name evidence="1" type="ORF">OAN307_c11460</name>
</gene>
<dbReference type="KEGG" id="oat:OAN307_c11460"/>
<sequence>MNRTKMGDIWPTIAQLWREIAHCGGGCIKAHDSSVGLCKSHVVDGSSSNRPTTHCQYRYPSPRRSGPFWARPTPLFCGPQGVLRSFAGLVQKALVLTPQNVESLHDKTKQKKGSNQCLTSVLFSPRRPSRRFRHVSTATLSAGLPVPQPVPSLQTLWVVIPSRVQSLVALLARCVTKSQTSAAKAKTRLSIGAANNFNRRSGAPCAAVLHFPTNISGGQ</sequence>
<protein>
    <submittedName>
        <fullName evidence="1">Uncharacterized protein</fullName>
    </submittedName>
</protein>
<evidence type="ECO:0000313" key="2">
    <source>
        <dbReference type="Proteomes" id="UP000005307"/>
    </source>
</evidence>
<proteinExistence type="predicted"/>
<organism evidence="1 2">
    <name type="scientific">Octadecabacter antarcticus 307</name>
    <dbReference type="NCBI Taxonomy" id="391626"/>
    <lineage>
        <taxon>Bacteria</taxon>
        <taxon>Pseudomonadati</taxon>
        <taxon>Pseudomonadota</taxon>
        <taxon>Alphaproteobacteria</taxon>
        <taxon>Rhodobacterales</taxon>
        <taxon>Roseobacteraceae</taxon>
        <taxon>Octadecabacter</taxon>
    </lineage>
</organism>
<name>M9R504_9RHOB</name>
<reference evidence="1 2" key="1">
    <citation type="journal article" date="2013" name="PLoS ONE">
        <title>Poles Apart: Arctic and Antarctic Octadecabacter strains Share High Genome Plasticity and a New Type of Xanthorhodopsin.</title>
        <authorList>
            <person name="Vollmers J."/>
            <person name="Voget S."/>
            <person name="Dietrich S."/>
            <person name="Gollnow K."/>
            <person name="Smits M."/>
            <person name="Meyer K."/>
            <person name="Brinkhoff T."/>
            <person name="Simon M."/>
            <person name="Daniel R."/>
        </authorList>
    </citation>
    <scope>NUCLEOTIDE SEQUENCE [LARGE SCALE GENOMIC DNA]</scope>
    <source>
        <strain evidence="1 2">307</strain>
    </source>
</reference>
<dbReference type="STRING" id="391626.OAN307_c11460"/>